<gene>
    <name evidence="12" type="ORF">BJ968_003630</name>
</gene>
<accession>A0A7Y9DNZ1</accession>
<dbReference type="PANTHER" id="PTHR43099:SF5">
    <property type="entry name" value="HLYC_CORC FAMILY TRANSPORTER"/>
    <property type="match status" value="1"/>
</dbReference>
<dbReference type="InterPro" id="IPR002550">
    <property type="entry name" value="CNNM"/>
</dbReference>
<evidence type="ECO:0000256" key="9">
    <source>
        <dbReference type="SAM" id="Phobius"/>
    </source>
</evidence>
<evidence type="ECO:0000256" key="5">
    <source>
        <dbReference type="ARBA" id="ARBA00022989"/>
    </source>
</evidence>
<keyword evidence="2" id="KW-1003">Cell membrane</keyword>
<feature type="domain" description="CNNM transmembrane" evidence="11">
    <location>
        <begin position="1"/>
        <end position="201"/>
    </location>
</feature>
<keyword evidence="4" id="KW-0677">Repeat</keyword>
<dbReference type="InterPro" id="IPR046342">
    <property type="entry name" value="CBS_dom_sf"/>
</dbReference>
<dbReference type="PROSITE" id="PS51371">
    <property type="entry name" value="CBS"/>
    <property type="match status" value="2"/>
</dbReference>
<comment type="subcellular location">
    <subcellularLocation>
        <location evidence="1">Cell membrane</location>
        <topology evidence="1">Multi-pass membrane protein</topology>
    </subcellularLocation>
</comment>
<dbReference type="PROSITE" id="PS51846">
    <property type="entry name" value="CNNM"/>
    <property type="match status" value="1"/>
</dbReference>
<dbReference type="PANTHER" id="PTHR43099">
    <property type="entry name" value="UPF0053 PROTEIN YRKA"/>
    <property type="match status" value="1"/>
</dbReference>
<dbReference type="Proteomes" id="UP000521922">
    <property type="component" value="Unassembled WGS sequence"/>
</dbReference>
<name>A0A7Y9DNZ1_9ACTN</name>
<dbReference type="GO" id="GO:0005886">
    <property type="term" value="C:plasma membrane"/>
    <property type="evidence" value="ECO:0007669"/>
    <property type="project" value="UniProtKB-SubCell"/>
</dbReference>
<keyword evidence="5 8" id="KW-1133">Transmembrane helix</keyword>
<evidence type="ECO:0000259" key="10">
    <source>
        <dbReference type="PROSITE" id="PS51371"/>
    </source>
</evidence>
<feature type="domain" description="CBS" evidence="10">
    <location>
        <begin position="287"/>
        <end position="344"/>
    </location>
</feature>
<feature type="transmembrane region" description="Helical" evidence="9">
    <location>
        <begin position="6"/>
        <end position="28"/>
    </location>
</feature>
<evidence type="ECO:0000313" key="13">
    <source>
        <dbReference type="Proteomes" id="UP000521922"/>
    </source>
</evidence>
<evidence type="ECO:0000259" key="11">
    <source>
        <dbReference type="PROSITE" id="PS51846"/>
    </source>
</evidence>
<dbReference type="InterPro" id="IPR051676">
    <property type="entry name" value="UPF0053_domain"/>
</dbReference>
<comment type="caution">
    <text evidence="12">The sequence shown here is derived from an EMBL/GenBank/DDBJ whole genome shotgun (WGS) entry which is preliminary data.</text>
</comment>
<dbReference type="SUPFAM" id="SSF54631">
    <property type="entry name" value="CBS-domain pair"/>
    <property type="match status" value="1"/>
</dbReference>
<dbReference type="Pfam" id="PF01595">
    <property type="entry name" value="CNNM"/>
    <property type="match status" value="1"/>
</dbReference>
<evidence type="ECO:0000256" key="2">
    <source>
        <dbReference type="ARBA" id="ARBA00022475"/>
    </source>
</evidence>
<dbReference type="EMBL" id="JACCBB010000001">
    <property type="protein sequence ID" value="NYD24090.1"/>
    <property type="molecule type" value="Genomic_DNA"/>
</dbReference>
<evidence type="ECO:0000256" key="6">
    <source>
        <dbReference type="ARBA" id="ARBA00023136"/>
    </source>
</evidence>
<organism evidence="12 13">
    <name type="scientific">Kineococcus aurantiacus</name>
    <dbReference type="NCBI Taxonomy" id="37633"/>
    <lineage>
        <taxon>Bacteria</taxon>
        <taxon>Bacillati</taxon>
        <taxon>Actinomycetota</taxon>
        <taxon>Actinomycetes</taxon>
        <taxon>Kineosporiales</taxon>
        <taxon>Kineosporiaceae</taxon>
        <taxon>Kineococcus</taxon>
    </lineage>
</organism>
<feature type="domain" description="CBS" evidence="10">
    <location>
        <begin position="219"/>
        <end position="278"/>
    </location>
</feature>
<evidence type="ECO:0000313" key="12">
    <source>
        <dbReference type="EMBL" id="NYD24090.1"/>
    </source>
</evidence>
<keyword evidence="7" id="KW-0129">CBS domain</keyword>
<evidence type="ECO:0000256" key="1">
    <source>
        <dbReference type="ARBA" id="ARBA00004651"/>
    </source>
</evidence>
<evidence type="ECO:0000256" key="7">
    <source>
        <dbReference type="PROSITE-ProRule" id="PRU00703"/>
    </source>
</evidence>
<dbReference type="InterPro" id="IPR000644">
    <property type="entry name" value="CBS_dom"/>
</dbReference>
<dbReference type="CDD" id="cd04590">
    <property type="entry name" value="CBS_pair_CorC_HlyC_assoc"/>
    <property type="match status" value="1"/>
</dbReference>
<dbReference type="Pfam" id="PF00571">
    <property type="entry name" value="CBS"/>
    <property type="match status" value="2"/>
</dbReference>
<keyword evidence="6 8" id="KW-0472">Membrane</keyword>
<evidence type="ECO:0000256" key="8">
    <source>
        <dbReference type="PROSITE-ProRule" id="PRU01193"/>
    </source>
</evidence>
<dbReference type="SMART" id="SM00116">
    <property type="entry name" value="CBS"/>
    <property type="match status" value="2"/>
</dbReference>
<dbReference type="RefSeq" id="WP_179754256.1">
    <property type="nucleotide sequence ID" value="NZ_BAAAGN010000030.1"/>
</dbReference>
<feature type="transmembrane region" description="Helical" evidence="9">
    <location>
        <begin position="97"/>
        <end position="118"/>
    </location>
</feature>
<reference evidence="12 13" key="1">
    <citation type="submission" date="2020-07" db="EMBL/GenBank/DDBJ databases">
        <title>Sequencing the genomes of 1000 actinobacteria strains.</title>
        <authorList>
            <person name="Klenk H.-P."/>
        </authorList>
    </citation>
    <scope>NUCLEOTIDE SEQUENCE [LARGE SCALE GENOMIC DNA]</scope>
    <source>
        <strain evidence="12 13">DSM 7487</strain>
    </source>
</reference>
<dbReference type="Gene3D" id="3.10.580.10">
    <property type="entry name" value="CBS-domain"/>
    <property type="match status" value="1"/>
</dbReference>
<proteinExistence type="predicted"/>
<evidence type="ECO:0000256" key="4">
    <source>
        <dbReference type="ARBA" id="ARBA00022737"/>
    </source>
</evidence>
<dbReference type="AlphaFoldDB" id="A0A7Y9DNZ1"/>
<protein>
    <submittedName>
        <fullName evidence="12">CBS domain containing-hemolysin-like protein</fullName>
    </submittedName>
</protein>
<sequence length="350" mass="36681">MSNEASLVLAVFLILGNAFFVGAEFAVLSARRSQIEPLAQTSARARSALAAMEHVSLMLAACQLGVTLCSLGLGAVAEPAIAHLLEPLFHAVHLPEVLIHPVSLVIALSIVTYLHVVAGEMIPKNLSIAGPDRAVLLLAPPLVAIGRVTGPVIRALNALTNAALRLLGVEPKDEVSSAFTVEEVQSIVAESRREGTLDDSGGLVTGALEFSDRTVGDIAVPLAGLRTLPAGSTPADVEALVARTGYSRFPVVDGNGDLEGYLHLKDILYADPAEHPDRYGQPVPDKRVRALGTLGAGEEVEDALATMRRTGAHLARVVDASGRVSGVVFLEDVLEELVGEVSDAMQRARG</sequence>
<feature type="transmembrane region" description="Helical" evidence="9">
    <location>
        <begin position="49"/>
        <end position="77"/>
    </location>
</feature>
<dbReference type="InterPro" id="IPR044751">
    <property type="entry name" value="Ion_transp-like_CBS"/>
</dbReference>
<keyword evidence="13" id="KW-1185">Reference proteome</keyword>
<keyword evidence="3 8" id="KW-0812">Transmembrane</keyword>
<evidence type="ECO:0000256" key="3">
    <source>
        <dbReference type="ARBA" id="ARBA00022692"/>
    </source>
</evidence>